<gene>
    <name evidence="1" type="ORF">BDY19DRAFT_140628</name>
</gene>
<proteinExistence type="predicted"/>
<dbReference type="Proteomes" id="UP001055072">
    <property type="component" value="Unassembled WGS sequence"/>
</dbReference>
<organism evidence="1 2">
    <name type="scientific">Irpex rosettiformis</name>
    <dbReference type="NCBI Taxonomy" id="378272"/>
    <lineage>
        <taxon>Eukaryota</taxon>
        <taxon>Fungi</taxon>
        <taxon>Dikarya</taxon>
        <taxon>Basidiomycota</taxon>
        <taxon>Agaricomycotina</taxon>
        <taxon>Agaricomycetes</taxon>
        <taxon>Polyporales</taxon>
        <taxon>Irpicaceae</taxon>
        <taxon>Irpex</taxon>
    </lineage>
</organism>
<sequence length="265" mass="29541">MFAFVLLDGMPWAYMCGAAITGLHRLLHASLFEGKYIALPRHTPTSSPERKSGDDHNSPPLSKRRIFLTSILALLVVGLIGNLPGFLTSLAPHKPPQPQNVHVVMLTVPRLRDLTSDVLIDSIQSYTTPWRASSNFSSSLTVFAHVGSDGNHAAFDRANAYFHTSADVNTRALPVTFHIEPPPAHEEPVMNHHAHLADAVKYARKSGEEWTMFVEDDFVLCGEWGWESLMRIMERLSEVDGDRKRLNGGFIGTGGRYVLLRLVRY</sequence>
<evidence type="ECO:0000313" key="1">
    <source>
        <dbReference type="EMBL" id="KAI0089365.1"/>
    </source>
</evidence>
<reference evidence="1" key="1">
    <citation type="journal article" date="2021" name="Environ. Microbiol.">
        <title>Gene family expansions and transcriptome signatures uncover fungal adaptations to wood decay.</title>
        <authorList>
            <person name="Hage H."/>
            <person name="Miyauchi S."/>
            <person name="Viragh M."/>
            <person name="Drula E."/>
            <person name="Min B."/>
            <person name="Chaduli D."/>
            <person name="Navarro D."/>
            <person name="Favel A."/>
            <person name="Norest M."/>
            <person name="Lesage-Meessen L."/>
            <person name="Balint B."/>
            <person name="Merenyi Z."/>
            <person name="de Eugenio L."/>
            <person name="Morin E."/>
            <person name="Martinez A.T."/>
            <person name="Baldrian P."/>
            <person name="Stursova M."/>
            <person name="Martinez M.J."/>
            <person name="Novotny C."/>
            <person name="Magnuson J.K."/>
            <person name="Spatafora J.W."/>
            <person name="Maurice S."/>
            <person name="Pangilinan J."/>
            <person name="Andreopoulos W."/>
            <person name="LaButti K."/>
            <person name="Hundley H."/>
            <person name="Na H."/>
            <person name="Kuo A."/>
            <person name="Barry K."/>
            <person name="Lipzen A."/>
            <person name="Henrissat B."/>
            <person name="Riley R."/>
            <person name="Ahrendt S."/>
            <person name="Nagy L.G."/>
            <person name="Grigoriev I.V."/>
            <person name="Martin F."/>
            <person name="Rosso M.N."/>
        </authorList>
    </citation>
    <scope>NUCLEOTIDE SEQUENCE</scope>
    <source>
        <strain evidence="1">CBS 384.51</strain>
    </source>
</reference>
<protein>
    <submittedName>
        <fullName evidence="1">Uncharacterized protein</fullName>
    </submittedName>
</protein>
<dbReference type="EMBL" id="MU274911">
    <property type="protein sequence ID" value="KAI0089365.1"/>
    <property type="molecule type" value="Genomic_DNA"/>
</dbReference>
<accession>A0ACB8U5X9</accession>
<keyword evidence="2" id="KW-1185">Reference proteome</keyword>
<comment type="caution">
    <text evidence="1">The sequence shown here is derived from an EMBL/GenBank/DDBJ whole genome shotgun (WGS) entry which is preliminary data.</text>
</comment>
<evidence type="ECO:0000313" key="2">
    <source>
        <dbReference type="Proteomes" id="UP001055072"/>
    </source>
</evidence>
<name>A0ACB8U5X9_9APHY</name>